<dbReference type="EMBL" id="CM035418">
    <property type="protein sequence ID" value="KAH7421224.1"/>
    <property type="molecule type" value="Genomic_DNA"/>
</dbReference>
<proteinExistence type="predicted"/>
<evidence type="ECO:0000313" key="2">
    <source>
        <dbReference type="Proteomes" id="UP000825935"/>
    </source>
</evidence>
<protein>
    <submittedName>
        <fullName evidence="1">Uncharacterized protein</fullName>
    </submittedName>
</protein>
<reference evidence="1" key="1">
    <citation type="submission" date="2021-08" db="EMBL/GenBank/DDBJ databases">
        <title>WGS assembly of Ceratopteris richardii.</title>
        <authorList>
            <person name="Marchant D.B."/>
            <person name="Chen G."/>
            <person name="Jenkins J."/>
            <person name="Shu S."/>
            <person name="Leebens-Mack J."/>
            <person name="Grimwood J."/>
            <person name="Schmutz J."/>
            <person name="Soltis P."/>
            <person name="Soltis D."/>
            <person name="Chen Z.-H."/>
        </authorList>
    </citation>
    <scope>NUCLEOTIDE SEQUENCE</scope>
    <source>
        <strain evidence="1">Whitten #5841</strain>
        <tissue evidence="1">Leaf</tissue>
    </source>
</reference>
<sequence length="117" mass="13186">MCTGQCSAPLMFTSWCGAPLMVHPMCMSWFSLSPIKHPLYFRVLEALHLLSTFDCSIQPCKLHPLKHPPIVHFQVQYPALHPLSISSDLFSLHVETCALKLSLNARKCNGCIFYVIV</sequence>
<dbReference type="AlphaFoldDB" id="A0A8T2TIN4"/>
<name>A0A8T2TIN4_CERRI</name>
<comment type="caution">
    <text evidence="1">The sequence shown here is derived from an EMBL/GenBank/DDBJ whole genome shotgun (WGS) entry which is preliminary data.</text>
</comment>
<organism evidence="1 2">
    <name type="scientific">Ceratopteris richardii</name>
    <name type="common">Triangle waterfern</name>
    <dbReference type="NCBI Taxonomy" id="49495"/>
    <lineage>
        <taxon>Eukaryota</taxon>
        <taxon>Viridiplantae</taxon>
        <taxon>Streptophyta</taxon>
        <taxon>Embryophyta</taxon>
        <taxon>Tracheophyta</taxon>
        <taxon>Polypodiopsida</taxon>
        <taxon>Polypodiidae</taxon>
        <taxon>Polypodiales</taxon>
        <taxon>Pteridineae</taxon>
        <taxon>Pteridaceae</taxon>
        <taxon>Parkerioideae</taxon>
        <taxon>Ceratopteris</taxon>
    </lineage>
</organism>
<evidence type="ECO:0000313" key="1">
    <source>
        <dbReference type="EMBL" id="KAH7421224.1"/>
    </source>
</evidence>
<keyword evidence="2" id="KW-1185">Reference proteome</keyword>
<gene>
    <name evidence="1" type="ORF">KP509_13G046700</name>
</gene>
<dbReference type="Proteomes" id="UP000825935">
    <property type="component" value="Chromosome 13"/>
</dbReference>
<accession>A0A8T2TIN4</accession>